<gene>
    <name evidence="2" type="ORF">FHR34_000242</name>
</gene>
<dbReference type="PANTHER" id="PTHR43677">
    <property type="entry name" value="SHORT-CHAIN DEHYDROGENASE/REDUCTASE"/>
    <property type="match status" value="1"/>
</dbReference>
<dbReference type="SUPFAM" id="SSF50129">
    <property type="entry name" value="GroES-like"/>
    <property type="match status" value="1"/>
</dbReference>
<dbReference type="InterPro" id="IPR013149">
    <property type="entry name" value="ADH-like_C"/>
</dbReference>
<dbReference type="Gene3D" id="3.90.180.10">
    <property type="entry name" value="Medium-chain alcohol dehydrogenases, catalytic domain"/>
    <property type="match status" value="1"/>
</dbReference>
<dbReference type="InterPro" id="IPR036291">
    <property type="entry name" value="NAD(P)-bd_dom_sf"/>
</dbReference>
<protein>
    <submittedName>
        <fullName evidence="2">NADPH2:quinone reductase</fullName>
        <ecNumber evidence="2">1.6.5.5</ecNumber>
    </submittedName>
</protein>
<dbReference type="Proteomes" id="UP000540506">
    <property type="component" value="Unassembled WGS sequence"/>
</dbReference>
<dbReference type="GO" id="GO:0003960">
    <property type="term" value="F:quinone reductase (NADPH) activity"/>
    <property type="evidence" value="ECO:0007669"/>
    <property type="project" value="UniProtKB-EC"/>
</dbReference>
<dbReference type="EC" id="1.6.5.5" evidence="2"/>
<keyword evidence="2" id="KW-0560">Oxidoreductase</keyword>
<dbReference type="EMBL" id="JACHJV010000001">
    <property type="protein sequence ID" value="MBB4921249.1"/>
    <property type="molecule type" value="Genomic_DNA"/>
</dbReference>
<dbReference type="SUPFAM" id="SSF51735">
    <property type="entry name" value="NAD(P)-binding Rossmann-fold domains"/>
    <property type="match status" value="1"/>
</dbReference>
<dbReference type="RefSeq" id="WP_184933612.1">
    <property type="nucleotide sequence ID" value="NZ_JACHJV010000001.1"/>
</dbReference>
<dbReference type="Pfam" id="PF00107">
    <property type="entry name" value="ADH_zinc_N"/>
    <property type="match status" value="1"/>
</dbReference>
<evidence type="ECO:0000313" key="3">
    <source>
        <dbReference type="Proteomes" id="UP000540506"/>
    </source>
</evidence>
<evidence type="ECO:0000259" key="1">
    <source>
        <dbReference type="SMART" id="SM00829"/>
    </source>
</evidence>
<dbReference type="Pfam" id="PF08240">
    <property type="entry name" value="ADH_N"/>
    <property type="match status" value="1"/>
</dbReference>
<feature type="domain" description="Enoyl reductase (ER)" evidence="1">
    <location>
        <begin position="10"/>
        <end position="315"/>
    </location>
</feature>
<dbReference type="InterPro" id="IPR011032">
    <property type="entry name" value="GroES-like_sf"/>
</dbReference>
<evidence type="ECO:0000313" key="2">
    <source>
        <dbReference type="EMBL" id="MBB4921249.1"/>
    </source>
</evidence>
<keyword evidence="3" id="KW-1185">Reference proteome</keyword>
<proteinExistence type="predicted"/>
<dbReference type="InterPro" id="IPR013154">
    <property type="entry name" value="ADH-like_N"/>
</dbReference>
<organism evidence="2 3">
    <name type="scientific">Kitasatospora kifunensis</name>
    <name type="common">Streptomyces kifunensis</name>
    <dbReference type="NCBI Taxonomy" id="58351"/>
    <lineage>
        <taxon>Bacteria</taxon>
        <taxon>Bacillati</taxon>
        <taxon>Actinomycetota</taxon>
        <taxon>Actinomycetes</taxon>
        <taxon>Kitasatosporales</taxon>
        <taxon>Streptomycetaceae</taxon>
        <taxon>Kitasatospora</taxon>
    </lineage>
</organism>
<sequence length="319" mass="33485">MRAIQITEFGGPEVLRVVDLPEPVAQPGQLLVDVAAAGVNYADTHAVEDSYLSKSTLPMVPGGEVVGRTAEGRRVVALTDGGGYAQRALAWEAMAHEVPEEITDGQALALVVQGLTAWHLLRTCARIAPGESVVVHAAAGGTGSLAVQLAKQFGVGRVIATASTKEKRELALELGADVAIEAAPDGAGLKEQLIEANDGNKVDAVLEMTGGPVFDASLAALAPFGRLVTYGMASREEPTAVTAAGLMGRSRAVVGFWLMHCVTRPGMYREPMAELFAMTADGRLKPQVGGVYPLTEAARAHTDLRARRTFGKLLLDPSR</sequence>
<dbReference type="InterPro" id="IPR051397">
    <property type="entry name" value="Zn-ADH-like_protein"/>
</dbReference>
<dbReference type="Gene3D" id="3.40.50.720">
    <property type="entry name" value="NAD(P)-binding Rossmann-like Domain"/>
    <property type="match status" value="1"/>
</dbReference>
<reference evidence="2 3" key="1">
    <citation type="submission" date="2020-08" db="EMBL/GenBank/DDBJ databases">
        <title>Sequencing the genomes of 1000 actinobacteria strains.</title>
        <authorList>
            <person name="Klenk H.-P."/>
        </authorList>
    </citation>
    <scope>NUCLEOTIDE SEQUENCE [LARGE SCALE GENOMIC DNA]</scope>
    <source>
        <strain evidence="2 3">DSM 41654</strain>
    </source>
</reference>
<name>A0A7W7QWY6_KITKI</name>
<dbReference type="SMART" id="SM00829">
    <property type="entry name" value="PKS_ER"/>
    <property type="match status" value="1"/>
</dbReference>
<dbReference type="InterPro" id="IPR020843">
    <property type="entry name" value="ER"/>
</dbReference>
<comment type="caution">
    <text evidence="2">The sequence shown here is derived from an EMBL/GenBank/DDBJ whole genome shotgun (WGS) entry which is preliminary data.</text>
</comment>
<accession>A0A7W7QWY6</accession>
<dbReference type="PANTHER" id="PTHR43677:SF4">
    <property type="entry name" value="QUINONE OXIDOREDUCTASE-LIKE PROTEIN 2"/>
    <property type="match status" value="1"/>
</dbReference>
<dbReference type="AlphaFoldDB" id="A0A7W7QWY6"/>